<evidence type="ECO:0000313" key="8">
    <source>
        <dbReference type="EMBL" id="SFO92596.1"/>
    </source>
</evidence>
<keyword evidence="2 7" id="KW-0808">Transferase</keyword>
<keyword evidence="7" id="KW-0963">Cytoplasm</keyword>
<keyword evidence="7" id="KW-0460">Magnesium</keyword>
<dbReference type="GO" id="GO:0005829">
    <property type="term" value="C:cytosol"/>
    <property type="evidence" value="ECO:0007669"/>
    <property type="project" value="TreeGrafter"/>
</dbReference>
<organism evidence="8 9">
    <name type="scientific">Hydrogenimonas thermophila</name>
    <dbReference type="NCBI Taxonomy" id="223786"/>
    <lineage>
        <taxon>Bacteria</taxon>
        <taxon>Pseudomonadati</taxon>
        <taxon>Campylobacterota</taxon>
        <taxon>Epsilonproteobacteria</taxon>
        <taxon>Campylobacterales</taxon>
        <taxon>Hydrogenimonadaceae</taxon>
        <taxon>Hydrogenimonas</taxon>
    </lineage>
</organism>
<dbReference type="Pfam" id="PF01202">
    <property type="entry name" value="SKI"/>
    <property type="match status" value="1"/>
</dbReference>
<comment type="similarity">
    <text evidence="7">Belongs to the shikimate kinase family.</text>
</comment>
<dbReference type="Gene3D" id="3.40.50.300">
    <property type="entry name" value="P-loop containing nucleotide triphosphate hydrolases"/>
    <property type="match status" value="1"/>
</dbReference>
<evidence type="ECO:0000256" key="6">
    <source>
        <dbReference type="ARBA" id="ARBA00023141"/>
    </source>
</evidence>
<comment type="catalytic activity">
    <reaction evidence="7">
        <text>shikimate + ATP = 3-phosphoshikimate + ADP + H(+)</text>
        <dbReference type="Rhea" id="RHEA:13121"/>
        <dbReference type="ChEBI" id="CHEBI:15378"/>
        <dbReference type="ChEBI" id="CHEBI:30616"/>
        <dbReference type="ChEBI" id="CHEBI:36208"/>
        <dbReference type="ChEBI" id="CHEBI:145989"/>
        <dbReference type="ChEBI" id="CHEBI:456216"/>
        <dbReference type="EC" id="2.7.1.71"/>
    </reaction>
</comment>
<protein>
    <recommendedName>
        <fullName evidence="7">Shikimate kinase</fullName>
        <shortName evidence="7">SK</shortName>
        <ecNumber evidence="7">2.7.1.71</ecNumber>
    </recommendedName>
</protein>
<feature type="binding site" evidence="7">
    <location>
        <begin position="13"/>
        <end position="18"/>
    </location>
    <ligand>
        <name>ATP</name>
        <dbReference type="ChEBI" id="CHEBI:30616"/>
    </ligand>
</feature>
<dbReference type="UniPathway" id="UPA00053">
    <property type="reaction ID" value="UER00088"/>
</dbReference>
<dbReference type="InterPro" id="IPR031322">
    <property type="entry name" value="Shikimate/glucono_kinase"/>
</dbReference>
<reference evidence="8 9" key="1">
    <citation type="submission" date="2016-10" db="EMBL/GenBank/DDBJ databases">
        <authorList>
            <person name="de Groot N.N."/>
        </authorList>
    </citation>
    <scope>NUCLEOTIDE SEQUENCE [LARGE SCALE GENOMIC DNA]</scope>
    <source>
        <strain evidence="8 9">EP1-55-1</strain>
    </source>
</reference>
<keyword evidence="4 7" id="KW-0418">Kinase</keyword>
<gene>
    <name evidence="7" type="primary">aroK</name>
    <name evidence="8" type="ORF">SAMN05216234_10252</name>
</gene>
<evidence type="ECO:0000256" key="2">
    <source>
        <dbReference type="ARBA" id="ARBA00022679"/>
    </source>
</evidence>
<dbReference type="GO" id="GO:0004765">
    <property type="term" value="F:shikimate kinase activity"/>
    <property type="evidence" value="ECO:0007669"/>
    <property type="project" value="UniProtKB-UniRule"/>
</dbReference>
<feature type="binding site" evidence="7">
    <location>
        <position position="59"/>
    </location>
    <ligand>
        <name>substrate</name>
    </ligand>
</feature>
<dbReference type="PANTHER" id="PTHR21087">
    <property type="entry name" value="SHIKIMATE KINASE"/>
    <property type="match status" value="1"/>
</dbReference>
<dbReference type="InterPro" id="IPR027417">
    <property type="entry name" value="P-loop_NTPase"/>
</dbReference>
<dbReference type="CDD" id="cd00464">
    <property type="entry name" value="SK"/>
    <property type="match status" value="1"/>
</dbReference>
<dbReference type="GO" id="GO:0009423">
    <property type="term" value="P:chorismate biosynthetic process"/>
    <property type="evidence" value="ECO:0007669"/>
    <property type="project" value="UniProtKB-UniRule"/>
</dbReference>
<name>A0A1I5L6U2_9BACT</name>
<keyword evidence="3 7" id="KW-0547">Nucleotide-binding</keyword>
<dbReference type="PANTHER" id="PTHR21087:SF16">
    <property type="entry name" value="SHIKIMATE KINASE 1, CHLOROPLASTIC"/>
    <property type="match status" value="1"/>
</dbReference>
<feature type="binding site" evidence="7">
    <location>
        <position position="82"/>
    </location>
    <ligand>
        <name>substrate</name>
    </ligand>
</feature>
<dbReference type="EC" id="2.7.1.71" evidence="7"/>
<keyword evidence="6 7" id="KW-0057">Aromatic amino acid biosynthesis</keyword>
<comment type="pathway">
    <text evidence="7">Metabolic intermediate biosynthesis; chorismate biosynthesis; chorismate from D-erythrose 4-phosphate and phosphoenolpyruvate: step 5/7.</text>
</comment>
<dbReference type="STRING" id="223786.SAMN05216234_10252"/>
<accession>A0A1I5L6U2</accession>
<keyword evidence="7" id="KW-0479">Metal-binding</keyword>
<evidence type="ECO:0000256" key="1">
    <source>
        <dbReference type="ARBA" id="ARBA00022605"/>
    </source>
</evidence>
<dbReference type="HAMAP" id="MF_00109">
    <property type="entry name" value="Shikimate_kinase"/>
    <property type="match status" value="1"/>
</dbReference>
<feature type="binding site" evidence="7">
    <location>
        <position position="119"/>
    </location>
    <ligand>
        <name>ATP</name>
        <dbReference type="ChEBI" id="CHEBI:30616"/>
    </ligand>
</feature>
<comment type="cofactor">
    <cofactor evidence="7">
        <name>Mg(2+)</name>
        <dbReference type="ChEBI" id="CHEBI:18420"/>
    </cofactor>
    <text evidence="7">Binds 1 Mg(2+) ion per subunit.</text>
</comment>
<dbReference type="GO" id="GO:0008652">
    <property type="term" value="P:amino acid biosynthetic process"/>
    <property type="evidence" value="ECO:0007669"/>
    <property type="project" value="UniProtKB-KW"/>
</dbReference>
<keyword evidence="9" id="KW-1185">Reference proteome</keyword>
<dbReference type="Proteomes" id="UP000199227">
    <property type="component" value="Unassembled WGS sequence"/>
</dbReference>
<dbReference type="GO" id="GO:0009073">
    <property type="term" value="P:aromatic amino acid family biosynthetic process"/>
    <property type="evidence" value="ECO:0007669"/>
    <property type="project" value="UniProtKB-KW"/>
</dbReference>
<dbReference type="SUPFAM" id="SSF52540">
    <property type="entry name" value="P-loop containing nucleoside triphosphate hydrolases"/>
    <property type="match status" value="1"/>
</dbReference>
<feature type="binding site" evidence="7">
    <location>
        <position position="35"/>
    </location>
    <ligand>
        <name>substrate</name>
    </ligand>
</feature>
<feature type="binding site" evidence="7">
    <location>
        <position position="17"/>
    </location>
    <ligand>
        <name>Mg(2+)</name>
        <dbReference type="ChEBI" id="CHEBI:18420"/>
    </ligand>
</feature>
<comment type="subunit">
    <text evidence="7">Monomer.</text>
</comment>
<dbReference type="GO" id="GO:0005524">
    <property type="term" value="F:ATP binding"/>
    <property type="evidence" value="ECO:0007669"/>
    <property type="project" value="UniProtKB-UniRule"/>
</dbReference>
<dbReference type="InterPro" id="IPR000623">
    <property type="entry name" value="Shikimate_kinase/TSH1"/>
</dbReference>
<keyword evidence="5 7" id="KW-0067">ATP-binding</keyword>
<dbReference type="GO" id="GO:0000287">
    <property type="term" value="F:magnesium ion binding"/>
    <property type="evidence" value="ECO:0007669"/>
    <property type="project" value="UniProtKB-UniRule"/>
</dbReference>
<dbReference type="RefSeq" id="WP_092910086.1">
    <property type="nucleotide sequence ID" value="NZ_CP136592.1"/>
</dbReference>
<dbReference type="EMBL" id="FOXB01000002">
    <property type="protein sequence ID" value="SFO92596.1"/>
    <property type="molecule type" value="Genomic_DNA"/>
</dbReference>
<comment type="function">
    <text evidence="7">Catalyzes the specific phosphorylation of the 3-hydroxyl group of shikimic acid using ATP as a cosubstrate.</text>
</comment>
<keyword evidence="1 7" id="KW-0028">Amino-acid biosynthesis</keyword>
<dbReference type="AlphaFoldDB" id="A0A1I5L6U2"/>
<dbReference type="OrthoDB" id="9800332at2"/>
<evidence type="ECO:0000256" key="5">
    <source>
        <dbReference type="ARBA" id="ARBA00022840"/>
    </source>
</evidence>
<evidence type="ECO:0000313" key="9">
    <source>
        <dbReference type="Proteomes" id="UP000199227"/>
    </source>
</evidence>
<dbReference type="PRINTS" id="PR01100">
    <property type="entry name" value="SHIKIMTKNASE"/>
</dbReference>
<evidence type="ECO:0000256" key="4">
    <source>
        <dbReference type="ARBA" id="ARBA00022777"/>
    </source>
</evidence>
<proteinExistence type="inferred from homology"/>
<comment type="subcellular location">
    <subcellularLocation>
        <location evidence="7">Cytoplasm</location>
    </subcellularLocation>
</comment>
<feature type="binding site" evidence="7">
    <location>
        <position position="135"/>
    </location>
    <ligand>
        <name>substrate</name>
    </ligand>
</feature>
<evidence type="ECO:0000256" key="3">
    <source>
        <dbReference type="ARBA" id="ARBA00022741"/>
    </source>
</evidence>
<comment type="caution">
    <text evidence="7">Lacks conserved residue(s) required for the propagation of feature annotation.</text>
</comment>
<sequence>MCSENIVLIGFMGSGKSSVGRLLSKKSGRYFLDADTLIESAQGKAISSIFEKYGEEYFRELEKESARWMAECVKGSIISTGGGMPLVVERLHDIGKVVYLKLPFEKILERISPEERAKRPLFQDIEKAKNLFNLREKIYEEQAQITVNANHPLETVVDEILLKCDDI</sequence>
<evidence type="ECO:0000256" key="7">
    <source>
        <dbReference type="HAMAP-Rule" id="MF_00109"/>
    </source>
</evidence>